<sequence length="28" mass="3278">HSDAVFTDNYSRYRKQMAAKKYLNSVLA</sequence>
<dbReference type="GO" id="GO:0005576">
    <property type="term" value="C:extracellular region"/>
    <property type="evidence" value="ECO:0007669"/>
    <property type="project" value="UniProtKB-SubCell"/>
</dbReference>
<dbReference type="GO" id="GO:0048242">
    <property type="term" value="P:epinephrine secretion"/>
    <property type="evidence" value="ECO:0007669"/>
    <property type="project" value="TreeGrafter"/>
</dbReference>
<dbReference type="PANTHER" id="PTHR11213">
    <property type="entry name" value="GLUCAGON-FAMILY NEUROPEPTIDE"/>
    <property type="match status" value="1"/>
</dbReference>
<dbReference type="GO" id="GO:0007189">
    <property type="term" value="P:adenylate cyclase-activating G protein-coupled receptor signaling pathway"/>
    <property type="evidence" value="ECO:0007669"/>
    <property type="project" value="TreeGrafter"/>
</dbReference>
<evidence type="ECO:0000256" key="2">
    <source>
        <dbReference type="ARBA" id="ARBA00008369"/>
    </source>
</evidence>
<dbReference type="Gene3D" id="6.10.250.590">
    <property type="match status" value="1"/>
</dbReference>
<dbReference type="Pfam" id="PF00123">
    <property type="entry name" value="Hormone_2"/>
    <property type="match status" value="1"/>
</dbReference>
<feature type="domain" description="Glucagon / GIP / secretin / VIP family" evidence="7">
    <location>
        <begin position="1"/>
        <end position="23"/>
    </location>
</feature>
<evidence type="ECO:0000256" key="6">
    <source>
        <dbReference type="ARBA" id="ARBA00049976"/>
    </source>
</evidence>
<dbReference type="SMART" id="SM00070">
    <property type="entry name" value="GLUCA"/>
    <property type="match status" value="1"/>
</dbReference>
<evidence type="ECO:0000256" key="4">
    <source>
        <dbReference type="ARBA" id="ARBA00022702"/>
    </source>
</evidence>
<keyword evidence="3" id="KW-0964">Secreted</keyword>
<accession>Q9PRN8</accession>
<dbReference type="PROSITE" id="PS00260">
    <property type="entry name" value="GLUCAGON"/>
    <property type="match status" value="1"/>
</dbReference>
<dbReference type="InterPro" id="IPR046963">
    <property type="entry name" value="VIP/GHRH-like"/>
</dbReference>
<evidence type="ECO:0000256" key="1">
    <source>
        <dbReference type="ARBA" id="ARBA00004613"/>
    </source>
</evidence>
<dbReference type="GO" id="GO:0048255">
    <property type="term" value="P:mRNA stabilization"/>
    <property type="evidence" value="ECO:0000250"/>
    <property type="project" value="AgBase"/>
</dbReference>
<dbReference type="GO" id="GO:0070459">
    <property type="term" value="P:prolactin secretion"/>
    <property type="evidence" value="ECO:0000250"/>
    <property type="project" value="AgBase"/>
</dbReference>
<evidence type="ECO:0000256" key="5">
    <source>
        <dbReference type="ARBA" id="ARBA00022815"/>
    </source>
</evidence>
<evidence type="ECO:0000256" key="3">
    <source>
        <dbReference type="ARBA" id="ARBA00022525"/>
    </source>
</evidence>
<dbReference type="GO" id="GO:0032880">
    <property type="term" value="P:regulation of protein localization"/>
    <property type="evidence" value="ECO:0007669"/>
    <property type="project" value="TreeGrafter"/>
</dbReference>
<comment type="subcellular location">
    <subcellularLocation>
        <location evidence="1">Secreted</location>
    </subcellularLocation>
</comment>
<reference key="1">
    <citation type="journal article" date="1995" name="Gen. Comp. Endocrinol.">
        <title>Somatostatin-, vasoactive intestinal peptide-, and granulin-like peptides isolated from intestinal extracts of goldfish, Carassius auratus.</title>
        <authorList>
            <person name="Uesaka T."/>
            <person name="Yano K."/>
            <person name="Yamasaki M."/>
            <person name="Ando M."/>
        </authorList>
    </citation>
    <scope>PROTEIN SEQUENCE</scope>
</reference>
<organism>
    <name type="scientific">Carassius auratus</name>
    <name type="common">Goldfish</name>
    <dbReference type="NCBI Taxonomy" id="7957"/>
    <lineage>
        <taxon>Eukaryota</taxon>
        <taxon>Metazoa</taxon>
        <taxon>Chordata</taxon>
        <taxon>Craniata</taxon>
        <taxon>Vertebrata</taxon>
        <taxon>Euteleostomi</taxon>
        <taxon>Actinopterygii</taxon>
        <taxon>Neopterygii</taxon>
        <taxon>Teleostei</taxon>
        <taxon>Ostariophysi</taxon>
        <taxon>Cypriniformes</taxon>
        <taxon>Cyprinidae</taxon>
        <taxon>Cyprininae</taxon>
        <taxon>Carassius</taxon>
    </lineage>
</organism>
<evidence type="ECO:0000259" key="7">
    <source>
        <dbReference type="PROSITE" id="PS00260"/>
    </source>
</evidence>
<dbReference type="AlphaFoldDB" id="Q9PRN8"/>
<dbReference type="PANTHER" id="PTHR11213:SF5">
    <property type="entry name" value="VIP PEPTIDES"/>
    <property type="match status" value="1"/>
</dbReference>
<dbReference type="GO" id="GO:0043005">
    <property type="term" value="C:neuron projection"/>
    <property type="evidence" value="ECO:0007669"/>
    <property type="project" value="TreeGrafter"/>
</dbReference>
<dbReference type="InterPro" id="IPR000532">
    <property type="entry name" value="Glucagon_GIP_secretin_VIP"/>
</dbReference>
<comment type="similarity">
    <text evidence="2">Belongs to the glucagon family.</text>
</comment>
<dbReference type="PRINTS" id="PR00275">
    <property type="entry name" value="GLUCAGON"/>
</dbReference>
<dbReference type="GO" id="GO:0005184">
    <property type="term" value="F:neuropeptide hormone activity"/>
    <property type="evidence" value="ECO:0007669"/>
    <property type="project" value="InterPro"/>
</dbReference>
<proteinExistence type="inferred from homology"/>
<dbReference type="GO" id="GO:0051428">
    <property type="term" value="F:peptide hormone receptor binding"/>
    <property type="evidence" value="ECO:0007669"/>
    <property type="project" value="TreeGrafter"/>
</dbReference>
<keyword evidence="4" id="KW-0372">Hormone</keyword>
<keyword evidence="5" id="KW-0027">Amidation</keyword>
<comment type="function">
    <text evidence="6">VIP is a neuropeptide involved in a diverse array of physiological processes through activating the PACAP subfamily of class B1 G protein-coupled receptors: VIP receptor 1 (VPR1) and VIP receptor 2 (VPR2). Abundantly expressed throughout the CNS and peripheral nervous systems where they primarily exert neuroprotective and immune modulatory roles. Also causes vasodilation, lowers arterial blood pressure, stimulates myocardial contractility, increases glycogenolysis and relaxes the smooth muscle of trachea, stomach and gall bladder.</text>
</comment>
<name>Q9PRN8_CARAU</name>
<protein>
    <submittedName>
        <fullName>GVIP=VASOACTIVE intestinal peptide</fullName>
    </submittedName>
</protein>